<feature type="domain" description="DUF7674" evidence="1">
    <location>
        <begin position="20"/>
        <end position="133"/>
    </location>
</feature>
<sequence>MTDKNEPTDFTFDRSNMFVRLLQVDPSFHGVWEKFRDDWRDGGEQPLYLALSELALHLIRNLEAGETDRFGGIFGVVERWITEGNPYVREAAIVGLLEDLQNKSLHRTTNPDDFKRWLQPQSSIWWTKVDAFWADGRPLA</sequence>
<name>A0ABW4UJR7_9HYPH</name>
<reference evidence="3" key="1">
    <citation type="journal article" date="2019" name="Int. J. Syst. Evol. Microbiol.">
        <title>The Global Catalogue of Microorganisms (GCM) 10K type strain sequencing project: providing services to taxonomists for standard genome sequencing and annotation.</title>
        <authorList>
            <consortium name="The Broad Institute Genomics Platform"/>
            <consortium name="The Broad Institute Genome Sequencing Center for Infectious Disease"/>
            <person name="Wu L."/>
            <person name="Ma J."/>
        </authorList>
    </citation>
    <scope>NUCLEOTIDE SEQUENCE [LARGE SCALE GENOMIC DNA]</scope>
    <source>
        <strain evidence="3">CGMCC 1.16225</strain>
    </source>
</reference>
<dbReference type="Proteomes" id="UP001597405">
    <property type="component" value="Unassembled WGS sequence"/>
</dbReference>
<protein>
    <recommendedName>
        <fullName evidence="1">DUF7674 domain-containing protein</fullName>
    </recommendedName>
</protein>
<evidence type="ECO:0000259" key="1">
    <source>
        <dbReference type="Pfam" id="PF24722"/>
    </source>
</evidence>
<comment type="caution">
    <text evidence="2">The sequence shown here is derived from an EMBL/GenBank/DDBJ whole genome shotgun (WGS) entry which is preliminary data.</text>
</comment>
<dbReference type="Pfam" id="PF24722">
    <property type="entry name" value="DUF7674"/>
    <property type="match status" value="1"/>
</dbReference>
<dbReference type="InterPro" id="IPR056091">
    <property type="entry name" value="DUF7674"/>
</dbReference>
<gene>
    <name evidence="2" type="ORF">ACFSOZ_29255</name>
</gene>
<dbReference type="EMBL" id="JBHUGZ010000019">
    <property type="protein sequence ID" value="MFD1986531.1"/>
    <property type="molecule type" value="Genomic_DNA"/>
</dbReference>
<evidence type="ECO:0000313" key="2">
    <source>
        <dbReference type="EMBL" id="MFD1986531.1"/>
    </source>
</evidence>
<proteinExistence type="predicted"/>
<dbReference type="RefSeq" id="WP_379103787.1">
    <property type="nucleotide sequence ID" value="NZ_JBHUGZ010000019.1"/>
</dbReference>
<accession>A0ABW4UJR7</accession>
<evidence type="ECO:0000313" key="3">
    <source>
        <dbReference type="Proteomes" id="UP001597405"/>
    </source>
</evidence>
<keyword evidence="3" id="KW-1185">Reference proteome</keyword>
<organism evidence="2 3">
    <name type="scientific">Mesorhizobium newzealandense</name>
    <dbReference type="NCBI Taxonomy" id="1300302"/>
    <lineage>
        <taxon>Bacteria</taxon>
        <taxon>Pseudomonadati</taxon>
        <taxon>Pseudomonadota</taxon>
        <taxon>Alphaproteobacteria</taxon>
        <taxon>Hyphomicrobiales</taxon>
        <taxon>Phyllobacteriaceae</taxon>
        <taxon>Mesorhizobium</taxon>
    </lineage>
</organism>